<name>A0A2W1JN97_9CYAN</name>
<gene>
    <name evidence="12" type="primary">cobN_5</name>
    <name evidence="12" type="ORF">C1752_13684</name>
</gene>
<sequence length="1249" mass="139151">MARIVLIAGFESFNKDLYCQAAALAQARCPDLEICVFSDRDINTEPDRITHVLQDADVFFGSLLFDYDQVLWLRERVQHIPIRLVFESALELMSLTQIGKFVIGDQPKGMPKPVKFILSKFSSGKEEDKLAGYISFLKAGPKLLKYVPVKKVQDLRNWLIIYGYWNAGGSENVAAMCWTLAEKYLGLEIGEIPAPQETPNLGLLHPDYEGYFESPLEYLNWFRQQRCQLSSPQSLSAQSPVVGILLYRKHVITKQPYIPQLVRRFEEAGLIPLPIFINGVEGHVAVRDLLTTPYEQEQRQQGNRAIKSLSDQAACVDAIVSTIGFPLVGGPAGSMEAGRQVEVAKTILTAKNIPYLVAAPLLIQDIHSWTRQGIGGLQSVVLYALPELDGAIDTIPLGGLVGNDIYLVPERVDRLTGRLKRWISLRQTPTAERKLAIMLYGFPPGYGATGTAALLNVPKSLLKLLHSLKEQGYTVGDVPEDGEALIDQVREADADAIASTTSGQQTTVKAQTLEKWLGYLLTKKIENQWNSLTTSGIKTLGDEFLLGGVQLGNVWIGVQPPLGISGDPMRLMFERDMTPHPQYAAFYKWLQNEFQADAMIHFGMHGTVEWLPGSPLGNTGYSWPDVLLGEIPHMYVYAANNPSESMLAKRRGYGVLVSHNVPPYGRAELYKELAALRELIQEYREDPEKNYALKEAICKKIVDSGVDADCPFEEAKKLGIAFSPENANLFSADAFGRYLVKLYAYLQELETRLFSSGLHVLGESPDADQLGSYLRAYFGEELPEDAIASVAQGTEPEELYTQFQLNGSTPKLEEAIEIRARLAQTGDELTNLLRGLNGEYIPPAPGGDLLRDGPGVLPTGRNIHALDPYRMPSPAAYERGREIARKIIAQSLEENGHYPETVAVMLWGLDAIKTRGESLGILLELVGARPVKEGTGRIVRYELIPLDELDHPRIDVLGNLSGIFRDSFVNIIELLDDLFQRAAAANEQKMQNYIRKHALELEAKGVENSSARLFSNPSGDFGSLVNDRVTDSSWETGEELGDTWRDRNSFSYGRQDKGQARPEILQTLLKSTSDIVQEIDSVEYGLTDIQEYYANTGGLKRAAEQQRGKKVNANFVESFSKDTTPRKLESLLRMEYRTKLLNPKWADAMAEQGSGGAYEISQRMTALIGWGGTTDFKENWVYDQAADTYALDAEMADKLREANPEAFRNIVGRMLEANGRGFWEPDEEKLEQLRALYEQTDEELEGVQV</sequence>
<accession>A0A2W1JN97</accession>
<evidence type="ECO:0000256" key="8">
    <source>
        <dbReference type="ARBA" id="ARBA00023444"/>
    </source>
</evidence>
<evidence type="ECO:0000256" key="9">
    <source>
        <dbReference type="ARBA" id="ARBA00048693"/>
    </source>
</evidence>
<feature type="domain" description="CobN/magnesium chelatase" evidence="10">
    <location>
        <begin position="811"/>
        <end position="1229"/>
    </location>
</feature>
<dbReference type="NCBIfam" id="TIGR02025">
    <property type="entry name" value="BchH"/>
    <property type="match status" value="1"/>
</dbReference>
<dbReference type="InterPro" id="IPR022571">
    <property type="entry name" value="Mg_chelatase_H_N"/>
</dbReference>
<dbReference type="GO" id="GO:0016851">
    <property type="term" value="F:magnesium chelatase activity"/>
    <property type="evidence" value="ECO:0007669"/>
    <property type="project" value="UniProtKB-EC"/>
</dbReference>
<comment type="similarity">
    <text evidence="1">Belongs to the Mg-chelatase subunit H family.</text>
</comment>
<dbReference type="Proteomes" id="UP000248857">
    <property type="component" value="Unassembled WGS sequence"/>
</dbReference>
<dbReference type="Pfam" id="PF11965">
    <property type="entry name" value="DUF3479"/>
    <property type="match status" value="1"/>
</dbReference>
<evidence type="ECO:0000256" key="3">
    <source>
        <dbReference type="ARBA" id="ARBA00022531"/>
    </source>
</evidence>
<comment type="pathway">
    <text evidence="8">Porphyrin-containing compound metabolism.</text>
</comment>
<keyword evidence="3" id="KW-0602">Photosynthesis</keyword>
<evidence type="ECO:0000256" key="7">
    <source>
        <dbReference type="ARBA" id="ARBA00023171"/>
    </source>
</evidence>
<dbReference type="PANTHER" id="PTHR44119">
    <property type="entry name" value="MAGNESIUM-CHELATASE SUBUNIT CHLH, CHLOROPLASTIC"/>
    <property type="match status" value="1"/>
</dbReference>
<dbReference type="PANTHER" id="PTHR44119:SF1">
    <property type="entry name" value="MAGNESIUM-CHELATASE SUBUNIT CHLH, CHLOROPLASTIC"/>
    <property type="match status" value="1"/>
</dbReference>
<keyword evidence="5" id="KW-0547">Nucleotide-binding</keyword>
<dbReference type="InterPro" id="IPR011771">
    <property type="entry name" value="BchH"/>
</dbReference>
<protein>
    <recommendedName>
        <fullName evidence="2">magnesium chelatase</fullName>
        <ecNumber evidence="2">6.6.1.1</ecNumber>
    </recommendedName>
</protein>
<evidence type="ECO:0000313" key="12">
    <source>
        <dbReference type="EMBL" id="PZD70377.1"/>
    </source>
</evidence>
<keyword evidence="6" id="KW-0067">ATP-binding</keyword>
<dbReference type="RefSeq" id="WP_110989078.1">
    <property type="nucleotide sequence ID" value="NZ_CAWNWM010000040.1"/>
</dbReference>
<dbReference type="EMBL" id="PQWO01000040">
    <property type="protein sequence ID" value="PZD70377.1"/>
    <property type="molecule type" value="Genomic_DNA"/>
</dbReference>
<comment type="caution">
    <text evidence="12">The sequence shown here is derived from an EMBL/GenBank/DDBJ whole genome shotgun (WGS) entry which is preliminary data.</text>
</comment>
<proteinExistence type="inferred from homology"/>
<evidence type="ECO:0000256" key="4">
    <source>
        <dbReference type="ARBA" id="ARBA00022598"/>
    </source>
</evidence>
<evidence type="ECO:0000256" key="6">
    <source>
        <dbReference type="ARBA" id="ARBA00022840"/>
    </source>
</evidence>
<feature type="domain" description="Magnesium chelatase subunit H N-terminal" evidence="11">
    <location>
        <begin position="3"/>
        <end position="159"/>
    </location>
</feature>
<dbReference type="AlphaFoldDB" id="A0A2W1JN97"/>
<comment type="catalytic activity">
    <reaction evidence="9">
        <text>protoporphyrin IX + Mg(2+) + ATP + H2O = Mg-protoporphyrin IX + ADP + phosphate + 3 H(+)</text>
        <dbReference type="Rhea" id="RHEA:13961"/>
        <dbReference type="ChEBI" id="CHEBI:15377"/>
        <dbReference type="ChEBI" id="CHEBI:15378"/>
        <dbReference type="ChEBI" id="CHEBI:18420"/>
        <dbReference type="ChEBI" id="CHEBI:30616"/>
        <dbReference type="ChEBI" id="CHEBI:43474"/>
        <dbReference type="ChEBI" id="CHEBI:57306"/>
        <dbReference type="ChEBI" id="CHEBI:60492"/>
        <dbReference type="ChEBI" id="CHEBI:456216"/>
        <dbReference type="EC" id="6.6.1.1"/>
    </reaction>
</comment>
<dbReference type="GO" id="GO:0015979">
    <property type="term" value="P:photosynthesis"/>
    <property type="evidence" value="ECO:0007669"/>
    <property type="project" value="UniProtKB-KW"/>
</dbReference>
<keyword evidence="13" id="KW-1185">Reference proteome</keyword>
<feature type="domain" description="CobN/magnesium chelatase" evidence="10">
    <location>
        <begin position="163"/>
        <end position="784"/>
    </location>
</feature>
<evidence type="ECO:0000259" key="11">
    <source>
        <dbReference type="Pfam" id="PF11965"/>
    </source>
</evidence>
<evidence type="ECO:0000256" key="1">
    <source>
        <dbReference type="ARBA" id="ARBA00010851"/>
    </source>
</evidence>
<evidence type="ECO:0000256" key="5">
    <source>
        <dbReference type="ARBA" id="ARBA00022741"/>
    </source>
</evidence>
<dbReference type="CDD" id="cd10150">
    <property type="entry name" value="CobN_like"/>
    <property type="match status" value="1"/>
</dbReference>
<keyword evidence="7" id="KW-0149">Chlorophyll biosynthesis</keyword>
<reference evidence="12 13" key="1">
    <citation type="journal article" date="2018" name="Sci. Rep.">
        <title>A novel species of the marine cyanobacterium Acaryochloris with a unique pigment content and lifestyle.</title>
        <authorList>
            <person name="Partensky F."/>
            <person name="Six C."/>
            <person name="Ratin M."/>
            <person name="Garczarek L."/>
            <person name="Vaulot D."/>
            <person name="Probert I."/>
            <person name="Calteau A."/>
            <person name="Gourvil P."/>
            <person name="Marie D."/>
            <person name="Grebert T."/>
            <person name="Bouchier C."/>
            <person name="Le Panse S."/>
            <person name="Gachenot M."/>
            <person name="Rodriguez F."/>
            <person name="Garrido J.L."/>
        </authorList>
    </citation>
    <scope>NUCLEOTIDE SEQUENCE [LARGE SCALE GENOMIC DNA]</scope>
    <source>
        <strain evidence="12 13">RCC1774</strain>
    </source>
</reference>
<keyword evidence="4 12" id="KW-0436">Ligase</keyword>
<organism evidence="12 13">
    <name type="scientific">Acaryochloris thomasi RCC1774</name>
    <dbReference type="NCBI Taxonomy" id="1764569"/>
    <lineage>
        <taxon>Bacteria</taxon>
        <taxon>Bacillati</taxon>
        <taxon>Cyanobacteriota</taxon>
        <taxon>Cyanophyceae</taxon>
        <taxon>Acaryochloridales</taxon>
        <taxon>Acaryochloridaceae</taxon>
        <taxon>Acaryochloris</taxon>
        <taxon>Acaryochloris thomasi</taxon>
    </lineage>
</organism>
<evidence type="ECO:0000256" key="2">
    <source>
        <dbReference type="ARBA" id="ARBA00012825"/>
    </source>
</evidence>
<evidence type="ECO:0000259" key="10">
    <source>
        <dbReference type="Pfam" id="PF02514"/>
    </source>
</evidence>
<dbReference type="GO" id="GO:0005524">
    <property type="term" value="F:ATP binding"/>
    <property type="evidence" value="ECO:0007669"/>
    <property type="project" value="UniProtKB-KW"/>
</dbReference>
<dbReference type="GO" id="GO:0015995">
    <property type="term" value="P:chlorophyll biosynthetic process"/>
    <property type="evidence" value="ECO:0007669"/>
    <property type="project" value="UniProtKB-KW"/>
</dbReference>
<dbReference type="EC" id="6.6.1.1" evidence="2"/>
<dbReference type="OrthoDB" id="9757976at2"/>
<evidence type="ECO:0000313" key="13">
    <source>
        <dbReference type="Proteomes" id="UP000248857"/>
    </source>
</evidence>
<dbReference type="InterPro" id="IPR003672">
    <property type="entry name" value="CobN/Mg_chltase"/>
</dbReference>
<dbReference type="Pfam" id="PF02514">
    <property type="entry name" value="CobN-Mg_chel"/>
    <property type="match status" value="2"/>
</dbReference>